<feature type="transmembrane region" description="Helical" evidence="10">
    <location>
        <begin position="153"/>
        <end position="174"/>
    </location>
</feature>
<keyword evidence="6 10" id="KW-0443">Lipid metabolism</keyword>
<evidence type="ECO:0000256" key="3">
    <source>
        <dbReference type="ARBA" id="ARBA00022679"/>
    </source>
</evidence>
<evidence type="ECO:0000256" key="5">
    <source>
        <dbReference type="ARBA" id="ARBA00022989"/>
    </source>
</evidence>
<keyword evidence="9 10" id="KW-1208">Phospholipid metabolism</keyword>
<dbReference type="HAMAP" id="MF_01043">
    <property type="entry name" value="PlsY"/>
    <property type="match status" value="1"/>
</dbReference>
<accession>A0A448ZZ25</accession>
<feature type="transmembrane region" description="Helical" evidence="10">
    <location>
        <begin position="6"/>
        <end position="29"/>
    </location>
</feature>
<keyword evidence="2 10" id="KW-0444">Lipid biosynthesis</keyword>
<comment type="function">
    <text evidence="10">Catalyzes the transfer of an acyl group from acyl-phosphate (acyl-PO(4)) to glycerol-3-phosphate (G3P) to form lysophosphatidic acid (LPA). This enzyme utilizes acyl-phosphate as fatty acyl donor, but not acyl-CoA or acyl-ACP.</text>
</comment>
<keyword evidence="7 10" id="KW-0472">Membrane</keyword>
<dbReference type="SMART" id="SM01207">
    <property type="entry name" value="G3P_acyltransf"/>
    <property type="match status" value="1"/>
</dbReference>
<protein>
    <recommendedName>
        <fullName evidence="10">Glycerol-3-phosphate acyltransferase</fullName>
    </recommendedName>
    <alternativeName>
        <fullName evidence="10">Acyl-PO4 G3P acyltransferase</fullName>
    </alternativeName>
    <alternativeName>
        <fullName evidence="10">Acyl-phosphate--glycerol-3-phosphate acyltransferase</fullName>
    </alternativeName>
    <alternativeName>
        <fullName evidence="10">G3P acyltransferase</fullName>
        <shortName evidence="10">GPAT</shortName>
        <ecNumber evidence="10">2.3.1.275</ecNumber>
    </alternativeName>
    <alternativeName>
        <fullName evidence="10">Lysophosphatidic acid synthase</fullName>
        <shortName evidence="10">LPA synthase</shortName>
    </alternativeName>
</protein>
<evidence type="ECO:0000256" key="9">
    <source>
        <dbReference type="ARBA" id="ARBA00023264"/>
    </source>
</evidence>
<dbReference type="NCBIfam" id="TIGR00023">
    <property type="entry name" value="glycerol-3-phosphate 1-O-acyltransferase PlsY"/>
    <property type="match status" value="1"/>
</dbReference>
<dbReference type="GO" id="GO:0043772">
    <property type="term" value="F:acyl-phosphate glycerol-3-phosphate acyltransferase activity"/>
    <property type="evidence" value="ECO:0007669"/>
    <property type="project" value="UniProtKB-UniRule"/>
</dbReference>
<dbReference type="EMBL" id="LR214939">
    <property type="protein sequence ID" value="VEU56498.1"/>
    <property type="molecule type" value="Genomic_DNA"/>
</dbReference>
<dbReference type="PANTHER" id="PTHR30309">
    <property type="entry name" value="INNER MEMBRANE PROTEIN YGIH"/>
    <property type="match status" value="1"/>
</dbReference>
<dbReference type="RefSeq" id="WP_024544299.1">
    <property type="nucleotide sequence ID" value="NZ_LR214938.2"/>
</dbReference>
<evidence type="ECO:0000256" key="2">
    <source>
        <dbReference type="ARBA" id="ARBA00022516"/>
    </source>
</evidence>
<dbReference type="EC" id="2.3.1.275" evidence="10"/>
<evidence type="ECO:0000256" key="4">
    <source>
        <dbReference type="ARBA" id="ARBA00022692"/>
    </source>
</evidence>
<evidence type="ECO:0000256" key="1">
    <source>
        <dbReference type="ARBA" id="ARBA00022475"/>
    </source>
</evidence>
<gene>
    <name evidence="11" type="primary">plsY_2</name>
    <name evidence="10" type="synonym">plsY</name>
    <name evidence="11" type="ORF">NCTC10113_01407</name>
</gene>
<dbReference type="AlphaFoldDB" id="A0A448ZZ25"/>
<keyword evidence="1 10" id="KW-1003">Cell membrane</keyword>
<geneLocation type="plasmid" evidence="11">
    <name>2</name>
</geneLocation>
<feature type="transmembrane region" description="Helical" evidence="10">
    <location>
        <begin position="119"/>
        <end position="147"/>
    </location>
</feature>
<keyword evidence="3 10" id="KW-0808">Transferase</keyword>
<organism evidence="11">
    <name type="scientific">Metamycoplasma salivarium</name>
    <name type="common">Mycoplasma salivarium</name>
    <dbReference type="NCBI Taxonomy" id="2124"/>
    <lineage>
        <taxon>Bacteria</taxon>
        <taxon>Bacillati</taxon>
        <taxon>Mycoplasmatota</taxon>
        <taxon>Mycoplasmoidales</taxon>
        <taxon>Metamycoplasmataceae</taxon>
        <taxon>Metamycoplasma</taxon>
    </lineage>
</organism>
<comment type="subcellular location">
    <subcellularLocation>
        <location evidence="10">Cell membrane</location>
        <topology evidence="10">Multi-pass membrane protein</topology>
    </subcellularLocation>
</comment>
<reference evidence="11" key="1">
    <citation type="submission" date="2019-01" db="EMBL/GenBank/DDBJ databases">
        <authorList>
            <consortium name="Pathogen Informatics"/>
        </authorList>
    </citation>
    <scope>NUCLEOTIDE SEQUENCE [LARGE SCALE GENOMIC DNA]</scope>
    <source>
        <strain evidence="11">NCTC10113</strain>
    </source>
</reference>
<evidence type="ECO:0000256" key="7">
    <source>
        <dbReference type="ARBA" id="ARBA00023136"/>
    </source>
</evidence>
<feature type="transmembrane region" description="Helical" evidence="10">
    <location>
        <begin position="57"/>
        <end position="78"/>
    </location>
</feature>
<dbReference type="PANTHER" id="PTHR30309:SF0">
    <property type="entry name" value="GLYCEROL-3-PHOSPHATE ACYLTRANSFERASE-RELATED"/>
    <property type="match status" value="1"/>
</dbReference>
<evidence type="ECO:0000256" key="8">
    <source>
        <dbReference type="ARBA" id="ARBA00023209"/>
    </source>
</evidence>
<comment type="similarity">
    <text evidence="10">Belongs to the PlsY family.</text>
</comment>
<sequence length="232" mass="26307">MVAKYIWINLIIFVIGYLIGSLNLSIFISKKNGEDIREKGSKNAGTTNALRVYGKKIAICVFLFDALKAYLSIMVVFIVKTTMYKANSNYLYVLPLIIGAGALLGHIFPLYFKFKGGKGVACFIGMLFAFNFSLFLIFLVIYLFVILCFRMSSLGSILSITIISLISFDPTFYNNVLAFMQQNTPYPIHSIIMIFCVCIVILKHIPNFIRIDNHTESKLKFLLDKQESQNQI</sequence>
<feature type="transmembrane region" description="Helical" evidence="10">
    <location>
        <begin position="90"/>
        <end position="112"/>
    </location>
</feature>
<dbReference type="UniPathway" id="UPA00085"/>
<proteinExistence type="inferred from homology"/>
<dbReference type="InterPro" id="IPR003811">
    <property type="entry name" value="G3P_acylTferase_PlsY"/>
</dbReference>
<keyword evidence="11" id="KW-0012">Acyltransferase</keyword>
<keyword evidence="5 10" id="KW-1133">Transmembrane helix</keyword>
<keyword evidence="8 10" id="KW-0594">Phospholipid biosynthesis</keyword>
<comment type="catalytic activity">
    <reaction evidence="10">
        <text>an acyl phosphate + sn-glycerol 3-phosphate = a 1-acyl-sn-glycero-3-phosphate + phosphate</text>
        <dbReference type="Rhea" id="RHEA:34075"/>
        <dbReference type="ChEBI" id="CHEBI:43474"/>
        <dbReference type="ChEBI" id="CHEBI:57597"/>
        <dbReference type="ChEBI" id="CHEBI:57970"/>
        <dbReference type="ChEBI" id="CHEBI:59918"/>
        <dbReference type="EC" id="2.3.1.275"/>
    </reaction>
</comment>
<comment type="subunit">
    <text evidence="10">Probably interacts with PlsX.</text>
</comment>
<evidence type="ECO:0000256" key="6">
    <source>
        <dbReference type="ARBA" id="ARBA00023098"/>
    </source>
</evidence>
<name>A0A448ZZ25_METSV</name>
<dbReference type="GO" id="GO:0005886">
    <property type="term" value="C:plasma membrane"/>
    <property type="evidence" value="ECO:0007669"/>
    <property type="project" value="UniProtKB-SubCell"/>
</dbReference>
<keyword evidence="11" id="KW-0614">Plasmid</keyword>
<evidence type="ECO:0000256" key="10">
    <source>
        <dbReference type="HAMAP-Rule" id="MF_01043"/>
    </source>
</evidence>
<feature type="transmembrane region" description="Helical" evidence="10">
    <location>
        <begin position="186"/>
        <end position="205"/>
    </location>
</feature>
<dbReference type="GO" id="GO:0008654">
    <property type="term" value="P:phospholipid biosynthetic process"/>
    <property type="evidence" value="ECO:0007669"/>
    <property type="project" value="UniProtKB-UniRule"/>
</dbReference>
<dbReference type="Pfam" id="PF02660">
    <property type="entry name" value="G3P_acyltransf"/>
    <property type="match status" value="1"/>
</dbReference>
<evidence type="ECO:0000313" key="11">
    <source>
        <dbReference type="EMBL" id="VEU56498.1"/>
    </source>
</evidence>
<keyword evidence="4 10" id="KW-0812">Transmembrane</keyword>
<comment type="pathway">
    <text evidence="10">Lipid metabolism; phospholipid metabolism.</text>
</comment>